<dbReference type="Proteomes" id="UP000035704">
    <property type="component" value="Chromosome"/>
</dbReference>
<sequence>MRGHIEVGFDLLNKHNEELCGDQIEIVRTEDATICVLSDGLRSGVKANILATLTAKIASTMLKYGSDLSEVIDTVTSTLPICKVRDIAYSTFSILYIKNNGEAYIAIFDNPLPFYYSKEKNKVTKMEGSTKVINDKKITEIQCKLKEGDCITVVSDGVIHAGAGEVLNYGWEWEHVAQYLESLCGSKNALMISKSLLTICSDLYEEKPGDDASVLTIKVNRPKTINIFTGPPILKEKDAVLVEKFMESPGKKIICGGTASNIVARELKRQAKMDIKTLTKKVPPISYMEGIDLITEGVLTMDETLNILKNVLMQTISIEVMKELQEKNGAAMLANRLVNQSTHVNFFLGHSLNLAHTESGNSSKLGKKFRITGEMINTLRRLGKTVNVYYF</sequence>
<dbReference type="InterPro" id="IPR001932">
    <property type="entry name" value="PPM-type_phosphatase-like_dom"/>
</dbReference>
<dbReference type="RefSeq" id="WP_044823333.1">
    <property type="nucleotide sequence ID" value="NZ_CP009687.1"/>
</dbReference>
<dbReference type="AlphaFoldDB" id="A0A0D8IGC0"/>
<dbReference type="SUPFAM" id="SSF81606">
    <property type="entry name" value="PP2C-like"/>
    <property type="match status" value="1"/>
</dbReference>
<dbReference type="KEGG" id="cace:CACET_c10360"/>
<organism evidence="1 2">
    <name type="scientific">Clostridium aceticum</name>
    <dbReference type="NCBI Taxonomy" id="84022"/>
    <lineage>
        <taxon>Bacteria</taxon>
        <taxon>Bacillati</taxon>
        <taxon>Bacillota</taxon>
        <taxon>Clostridia</taxon>
        <taxon>Eubacteriales</taxon>
        <taxon>Clostridiaceae</taxon>
        <taxon>Clostridium</taxon>
    </lineage>
</organism>
<dbReference type="PATRIC" id="fig|84022.5.peg.2290"/>
<protein>
    <submittedName>
        <fullName evidence="1">Stage II sporulation protein E (SpoIIE)</fullName>
    </submittedName>
</protein>
<dbReference type="OrthoDB" id="1090916at2"/>
<evidence type="ECO:0000313" key="2">
    <source>
        <dbReference type="Proteomes" id="UP000035704"/>
    </source>
</evidence>
<dbReference type="EMBL" id="CP009687">
    <property type="protein sequence ID" value="AKL94539.1"/>
    <property type="molecule type" value="Genomic_DNA"/>
</dbReference>
<dbReference type="Pfam" id="PF07228">
    <property type="entry name" value="SpoIIE"/>
    <property type="match status" value="1"/>
</dbReference>
<accession>A0A0D8IGC0</accession>
<dbReference type="Gene3D" id="3.60.40.10">
    <property type="entry name" value="PPM-type phosphatase domain"/>
    <property type="match status" value="1"/>
</dbReference>
<dbReference type="STRING" id="84022.CACET_c10360"/>
<name>A0A0D8IGC0_9CLOT</name>
<dbReference type="InterPro" id="IPR036457">
    <property type="entry name" value="PPM-type-like_dom_sf"/>
</dbReference>
<reference evidence="1 2" key="1">
    <citation type="submission" date="2014-10" db="EMBL/GenBank/DDBJ databases">
        <title>Genome sequence of Clostridium aceticum DSM 1496.</title>
        <authorList>
            <person name="Poehlein A."/>
            <person name="Schiel-Bengelsdorf B."/>
            <person name="Gottschalk G."/>
            <person name="Duerre P."/>
            <person name="Daniel R."/>
        </authorList>
    </citation>
    <scope>NUCLEOTIDE SEQUENCE [LARGE SCALE GENOMIC DNA]</scope>
    <source>
        <strain evidence="1 2">DSM 1496</strain>
    </source>
</reference>
<gene>
    <name evidence="1" type="ORF">CACET_c10360</name>
</gene>
<evidence type="ECO:0000313" key="1">
    <source>
        <dbReference type="EMBL" id="AKL94539.1"/>
    </source>
</evidence>
<keyword evidence="2" id="KW-1185">Reference proteome</keyword>
<proteinExistence type="predicted"/>